<dbReference type="EMBL" id="BLXT01001947">
    <property type="protein sequence ID" value="GFN89690.1"/>
    <property type="molecule type" value="Genomic_DNA"/>
</dbReference>
<protein>
    <submittedName>
        <fullName evidence="2">Uncharacterized protein</fullName>
    </submittedName>
</protein>
<proteinExistence type="predicted"/>
<sequence length="130" mass="14561">MITNRRILDETMEEFTRDLLNTSINLLSRNPVDAGHTDSRRARRPEVVPPAEESAASARAAGIQQRRRGTNIATNSEERGATNITSRRKHLKSKGSMGATRGRPYGKFCKKTRPSIQENKTLPFTVARKV</sequence>
<feature type="region of interest" description="Disordered" evidence="1">
    <location>
        <begin position="28"/>
        <end position="110"/>
    </location>
</feature>
<evidence type="ECO:0000313" key="2">
    <source>
        <dbReference type="EMBL" id="GFN89690.1"/>
    </source>
</evidence>
<feature type="compositionally biased region" description="Low complexity" evidence="1">
    <location>
        <begin position="49"/>
        <end position="61"/>
    </location>
</feature>
<dbReference type="AlphaFoldDB" id="A0AAV3YRC7"/>
<gene>
    <name evidence="2" type="ORF">PoB_001619600</name>
</gene>
<organism evidence="2 3">
    <name type="scientific">Plakobranchus ocellatus</name>
    <dbReference type="NCBI Taxonomy" id="259542"/>
    <lineage>
        <taxon>Eukaryota</taxon>
        <taxon>Metazoa</taxon>
        <taxon>Spiralia</taxon>
        <taxon>Lophotrochozoa</taxon>
        <taxon>Mollusca</taxon>
        <taxon>Gastropoda</taxon>
        <taxon>Heterobranchia</taxon>
        <taxon>Euthyneura</taxon>
        <taxon>Panpulmonata</taxon>
        <taxon>Sacoglossa</taxon>
        <taxon>Placobranchoidea</taxon>
        <taxon>Plakobranchidae</taxon>
        <taxon>Plakobranchus</taxon>
    </lineage>
</organism>
<feature type="compositionally biased region" description="Basic and acidic residues" evidence="1">
    <location>
        <begin position="35"/>
        <end position="46"/>
    </location>
</feature>
<keyword evidence="3" id="KW-1185">Reference proteome</keyword>
<evidence type="ECO:0000256" key="1">
    <source>
        <dbReference type="SAM" id="MobiDB-lite"/>
    </source>
</evidence>
<evidence type="ECO:0000313" key="3">
    <source>
        <dbReference type="Proteomes" id="UP000735302"/>
    </source>
</evidence>
<accession>A0AAV3YRC7</accession>
<dbReference type="Proteomes" id="UP000735302">
    <property type="component" value="Unassembled WGS sequence"/>
</dbReference>
<comment type="caution">
    <text evidence="2">The sequence shown here is derived from an EMBL/GenBank/DDBJ whole genome shotgun (WGS) entry which is preliminary data.</text>
</comment>
<name>A0AAV3YRC7_9GAST</name>
<reference evidence="2 3" key="1">
    <citation type="journal article" date="2021" name="Elife">
        <title>Chloroplast acquisition without the gene transfer in kleptoplastic sea slugs, Plakobranchus ocellatus.</title>
        <authorList>
            <person name="Maeda T."/>
            <person name="Takahashi S."/>
            <person name="Yoshida T."/>
            <person name="Shimamura S."/>
            <person name="Takaki Y."/>
            <person name="Nagai Y."/>
            <person name="Toyoda A."/>
            <person name="Suzuki Y."/>
            <person name="Arimoto A."/>
            <person name="Ishii H."/>
            <person name="Satoh N."/>
            <person name="Nishiyama T."/>
            <person name="Hasebe M."/>
            <person name="Maruyama T."/>
            <person name="Minagawa J."/>
            <person name="Obokata J."/>
            <person name="Shigenobu S."/>
        </authorList>
    </citation>
    <scope>NUCLEOTIDE SEQUENCE [LARGE SCALE GENOMIC DNA]</scope>
</reference>